<feature type="region of interest" description="Disordered" evidence="1">
    <location>
        <begin position="319"/>
        <end position="354"/>
    </location>
</feature>
<comment type="caution">
    <text evidence="2">The sequence shown here is derived from an EMBL/GenBank/DDBJ whole genome shotgun (WGS) entry which is preliminary data.</text>
</comment>
<evidence type="ECO:0000313" key="2">
    <source>
        <dbReference type="EMBL" id="GMH27392.1"/>
    </source>
</evidence>
<sequence>MLLVALDQIVANERSERTLAKKMGVDENAKVEGGEEGQISDPESIKEITKDDFKVSKHPRTTLSPGTTTSTSAAISLVTPTISTAKITTDSSSSYLDEGPLQVFEDRNSKIKTSFDDNSEDLVNKAMFIDCEKEAGELEECEIDSDSEPTEAVEKKTDGMSGGGFCWVPCRTKPGDQQDELSVTDKENLTYSITLAVNAGHNLNSLGKVESDSSFSAFDKKGLRPIVSSNIKDRVGIGPLLDLHKVHDEDSLASPTHKSPPPFLVTQRLPVADVAIKLDSTTTRVVNEAENTAVHPYETDALEAASSYQQKFGRTTFLANDRLPSPTPSTECKNGEADEVGPEDSTPSVSSSNVPGLFTSSSTGFLGPWSNSTFWATPKSRDPRLRYIYSDLGILDLKHCPALELPTSATKLEPLRELMSSKKHRAAEVPVLDGLENGGIVGSEFVNRSQSGTMETDPRKLEIGVIFSGTGYSAPGMTVSGSVNSGSILGAGPLSNVTLPSSSGTGQKPAGLVQGKSAKVRMKPRDPHRVLHTSSIQKSGSSALEHPKSNEALMATIQ</sequence>
<gene>
    <name evidence="2" type="ORF">Nepgr_029235</name>
</gene>
<keyword evidence="3" id="KW-1185">Reference proteome</keyword>
<feature type="region of interest" description="Disordered" evidence="1">
    <location>
        <begin position="499"/>
        <end position="558"/>
    </location>
</feature>
<feature type="compositionally biased region" description="Polar residues" evidence="1">
    <location>
        <begin position="345"/>
        <end position="354"/>
    </location>
</feature>
<organism evidence="2 3">
    <name type="scientific">Nepenthes gracilis</name>
    <name type="common">Slender pitcher plant</name>
    <dbReference type="NCBI Taxonomy" id="150966"/>
    <lineage>
        <taxon>Eukaryota</taxon>
        <taxon>Viridiplantae</taxon>
        <taxon>Streptophyta</taxon>
        <taxon>Embryophyta</taxon>
        <taxon>Tracheophyta</taxon>
        <taxon>Spermatophyta</taxon>
        <taxon>Magnoliopsida</taxon>
        <taxon>eudicotyledons</taxon>
        <taxon>Gunneridae</taxon>
        <taxon>Pentapetalae</taxon>
        <taxon>Caryophyllales</taxon>
        <taxon>Nepenthaceae</taxon>
        <taxon>Nepenthes</taxon>
    </lineage>
</organism>
<evidence type="ECO:0000256" key="1">
    <source>
        <dbReference type="SAM" id="MobiDB-lite"/>
    </source>
</evidence>
<dbReference type="Proteomes" id="UP001279734">
    <property type="component" value="Unassembled WGS sequence"/>
</dbReference>
<evidence type="ECO:0000313" key="3">
    <source>
        <dbReference type="Proteomes" id="UP001279734"/>
    </source>
</evidence>
<name>A0AAD3TF10_NEPGR</name>
<dbReference type="AlphaFoldDB" id="A0AAD3TF10"/>
<accession>A0AAD3TF10</accession>
<proteinExistence type="predicted"/>
<dbReference type="EMBL" id="BSYO01000033">
    <property type="protein sequence ID" value="GMH27392.1"/>
    <property type="molecule type" value="Genomic_DNA"/>
</dbReference>
<reference evidence="2" key="1">
    <citation type="submission" date="2023-05" db="EMBL/GenBank/DDBJ databases">
        <title>Nepenthes gracilis genome sequencing.</title>
        <authorList>
            <person name="Fukushima K."/>
        </authorList>
    </citation>
    <scope>NUCLEOTIDE SEQUENCE</scope>
    <source>
        <strain evidence="2">SING2019-196</strain>
    </source>
</reference>
<feature type="compositionally biased region" description="Polar residues" evidence="1">
    <location>
        <begin position="532"/>
        <end position="542"/>
    </location>
</feature>
<protein>
    <submittedName>
        <fullName evidence="2">Uncharacterized protein</fullName>
    </submittedName>
</protein>